<gene>
    <name evidence="8" type="ORF">ACELLULO517_27965</name>
</gene>
<feature type="transmembrane region" description="Helical" evidence="6">
    <location>
        <begin position="162"/>
        <end position="182"/>
    </location>
</feature>
<protein>
    <submittedName>
        <fullName evidence="8">MFS transporter</fullName>
    </submittedName>
</protein>
<feature type="transmembrane region" description="Helical" evidence="6">
    <location>
        <begin position="266"/>
        <end position="290"/>
    </location>
</feature>
<dbReference type="Proteomes" id="UP000721844">
    <property type="component" value="Unassembled WGS sequence"/>
</dbReference>
<keyword evidence="2" id="KW-0813">Transport</keyword>
<dbReference type="Gene3D" id="1.20.1250.20">
    <property type="entry name" value="MFS general substrate transporter like domains"/>
    <property type="match status" value="1"/>
</dbReference>
<dbReference type="PROSITE" id="PS50850">
    <property type="entry name" value="MFS"/>
    <property type="match status" value="1"/>
</dbReference>
<organism evidence="8 9">
    <name type="scientific">Acidisoma cellulosilyticum</name>
    <dbReference type="NCBI Taxonomy" id="2802395"/>
    <lineage>
        <taxon>Bacteria</taxon>
        <taxon>Pseudomonadati</taxon>
        <taxon>Pseudomonadota</taxon>
        <taxon>Alphaproteobacteria</taxon>
        <taxon>Acetobacterales</taxon>
        <taxon>Acidocellaceae</taxon>
        <taxon>Acidisoma</taxon>
    </lineage>
</organism>
<dbReference type="SUPFAM" id="SSF103473">
    <property type="entry name" value="MFS general substrate transporter"/>
    <property type="match status" value="1"/>
</dbReference>
<keyword evidence="3 6" id="KW-0812">Transmembrane</keyword>
<evidence type="ECO:0000313" key="8">
    <source>
        <dbReference type="EMBL" id="MCB8884084.1"/>
    </source>
</evidence>
<dbReference type="EMBL" id="JAESVA010000026">
    <property type="protein sequence ID" value="MCB8884084.1"/>
    <property type="molecule type" value="Genomic_DNA"/>
</dbReference>
<evidence type="ECO:0000256" key="6">
    <source>
        <dbReference type="SAM" id="Phobius"/>
    </source>
</evidence>
<evidence type="ECO:0000313" key="9">
    <source>
        <dbReference type="Proteomes" id="UP000721844"/>
    </source>
</evidence>
<feature type="transmembrane region" description="Helical" evidence="6">
    <location>
        <begin position="48"/>
        <end position="69"/>
    </location>
</feature>
<name>A0A964E6Y8_9PROT</name>
<sequence length="517" mass="56788">MLLNKRPLFGLAGVIVTALASELNDQVGSIALPDIQGGLGLSHDPATWFTSLYISGACFGMAISPWWSVTVSFRRFIFFVIGLMSVTTPLVPFAPNLTILYGLRLLQGISGGFVIPMLMSVALRVLPPAIRLYGLIAYALTATFFPNLSAPIAALWTDLVGWRFVFFQVIPLGTLAAVLCWYGMPKDPPQYARLKKIDWRGMLLAAIGTGALTTMLLQGDRYDWWNSSLICVLALVAAVALPLLMINEWFHEVPLFKLQLLSRRNLAYGGITLFCFILIGSSSSTLPFTYLQEVQQFRPEQLFYLSAIIAALQLIFLPTVARILDFAWVDARVLNFIGFSFILAACIGDSLLTSAWNASQFVLWQVCQAAGDALVVMPLLMMATNSIQPAEGPFGSALFNTPRGVAEAVGPWLLQLMTRWRGSLHSDRITDQMGQDRFRLIQAQVVDPRYPAAMLPDGIPRSVGAVSALSTAVKTQTQVMVLSDTFVVMAGIVVFLMIILLILPQRTYPPRITLASK</sequence>
<evidence type="ECO:0000256" key="2">
    <source>
        <dbReference type="ARBA" id="ARBA00022448"/>
    </source>
</evidence>
<dbReference type="InterPro" id="IPR036259">
    <property type="entry name" value="MFS_trans_sf"/>
</dbReference>
<comment type="caution">
    <text evidence="8">The sequence shown here is derived from an EMBL/GenBank/DDBJ whole genome shotgun (WGS) entry which is preliminary data.</text>
</comment>
<feature type="transmembrane region" description="Helical" evidence="6">
    <location>
        <begin position="479"/>
        <end position="503"/>
    </location>
</feature>
<evidence type="ECO:0000256" key="3">
    <source>
        <dbReference type="ARBA" id="ARBA00022692"/>
    </source>
</evidence>
<keyword evidence="9" id="KW-1185">Reference proteome</keyword>
<dbReference type="GO" id="GO:0022857">
    <property type="term" value="F:transmembrane transporter activity"/>
    <property type="evidence" value="ECO:0007669"/>
    <property type="project" value="InterPro"/>
</dbReference>
<feature type="transmembrane region" description="Helical" evidence="6">
    <location>
        <begin position="135"/>
        <end position="156"/>
    </location>
</feature>
<dbReference type="AlphaFoldDB" id="A0A964E6Y8"/>
<feature type="transmembrane region" description="Helical" evidence="6">
    <location>
        <begin position="224"/>
        <end position="246"/>
    </location>
</feature>
<feature type="transmembrane region" description="Helical" evidence="6">
    <location>
        <begin position="333"/>
        <end position="356"/>
    </location>
</feature>
<feature type="domain" description="Major facilitator superfamily (MFS) profile" evidence="7">
    <location>
        <begin position="1"/>
        <end position="508"/>
    </location>
</feature>
<feature type="transmembrane region" description="Helical" evidence="6">
    <location>
        <begin position="302"/>
        <end position="321"/>
    </location>
</feature>
<proteinExistence type="predicted"/>
<dbReference type="GO" id="GO:0016020">
    <property type="term" value="C:membrane"/>
    <property type="evidence" value="ECO:0007669"/>
    <property type="project" value="UniProtKB-SubCell"/>
</dbReference>
<dbReference type="PANTHER" id="PTHR42718">
    <property type="entry name" value="MAJOR FACILITATOR SUPERFAMILY MULTIDRUG TRANSPORTER MFSC"/>
    <property type="match status" value="1"/>
</dbReference>
<keyword evidence="5 6" id="KW-0472">Membrane</keyword>
<evidence type="ECO:0000256" key="5">
    <source>
        <dbReference type="ARBA" id="ARBA00023136"/>
    </source>
</evidence>
<dbReference type="InterPro" id="IPR011701">
    <property type="entry name" value="MFS"/>
</dbReference>
<feature type="transmembrane region" description="Helical" evidence="6">
    <location>
        <begin position="362"/>
        <end position="381"/>
    </location>
</feature>
<dbReference type="Pfam" id="PF07690">
    <property type="entry name" value="MFS_1"/>
    <property type="match status" value="1"/>
</dbReference>
<evidence type="ECO:0000256" key="4">
    <source>
        <dbReference type="ARBA" id="ARBA00022989"/>
    </source>
</evidence>
<accession>A0A964E6Y8</accession>
<feature type="transmembrane region" description="Helical" evidence="6">
    <location>
        <begin position="76"/>
        <end position="95"/>
    </location>
</feature>
<evidence type="ECO:0000256" key="1">
    <source>
        <dbReference type="ARBA" id="ARBA00004141"/>
    </source>
</evidence>
<evidence type="ECO:0000259" key="7">
    <source>
        <dbReference type="PROSITE" id="PS50850"/>
    </source>
</evidence>
<feature type="transmembrane region" description="Helical" evidence="6">
    <location>
        <begin position="101"/>
        <end position="123"/>
    </location>
</feature>
<dbReference type="InterPro" id="IPR020846">
    <property type="entry name" value="MFS_dom"/>
</dbReference>
<comment type="subcellular location">
    <subcellularLocation>
        <location evidence="1">Membrane</location>
        <topology evidence="1">Multi-pass membrane protein</topology>
    </subcellularLocation>
</comment>
<keyword evidence="4 6" id="KW-1133">Transmembrane helix</keyword>
<dbReference type="PANTHER" id="PTHR42718:SF9">
    <property type="entry name" value="MAJOR FACILITATOR SUPERFAMILY MULTIDRUG TRANSPORTER MFSC"/>
    <property type="match status" value="1"/>
</dbReference>
<reference evidence="8 9" key="1">
    <citation type="journal article" date="2021" name="Microorganisms">
        <title>Acidisoma silvae sp. nov. and Acidisomacellulosilytica sp. nov., Two Acidophilic Bacteria Isolated from Decaying Wood, Hydrolyzing Cellulose and Producing Poly-3-hydroxybutyrate.</title>
        <authorList>
            <person name="Mieszkin S."/>
            <person name="Pouder E."/>
            <person name="Uroz S."/>
            <person name="Simon-Colin C."/>
            <person name="Alain K."/>
        </authorList>
    </citation>
    <scope>NUCLEOTIDE SEQUENCE [LARGE SCALE GENOMIC DNA]</scope>
    <source>
        <strain evidence="8 9">HW T5.17</strain>
    </source>
</reference>